<evidence type="ECO:0000313" key="2">
    <source>
        <dbReference type="EMBL" id="CAD7284326.1"/>
    </source>
</evidence>
<dbReference type="AlphaFoldDB" id="A0A7R9GJ04"/>
<feature type="compositionally biased region" description="Basic and acidic residues" evidence="1">
    <location>
        <begin position="118"/>
        <end position="128"/>
    </location>
</feature>
<proteinExistence type="predicted"/>
<sequence>RPPHLSGGFGDKHHGKNMSAHAGNLVDSVGSSLNTRNQGDLANQLLTYRLNFTNGDISLTPALNATLTTIADVAKASNNATFIRESQLLQKLAAGRGDSFDGDGDRDHHHHHHHHQNHRPDDDHEHKYAITRNQRRQGTTGGSSDPVSQDEYLHSK</sequence>
<feature type="region of interest" description="Disordered" evidence="1">
    <location>
        <begin position="94"/>
        <end position="156"/>
    </location>
</feature>
<feature type="compositionally biased region" description="Polar residues" evidence="1">
    <location>
        <begin position="136"/>
        <end position="147"/>
    </location>
</feature>
<accession>A0A7R9GJ04</accession>
<keyword evidence="3" id="KW-1185">Reference proteome</keyword>
<dbReference type="Proteomes" id="UP000678499">
    <property type="component" value="Unassembled WGS sequence"/>
</dbReference>
<organism evidence="2">
    <name type="scientific">Notodromas monacha</name>
    <dbReference type="NCBI Taxonomy" id="399045"/>
    <lineage>
        <taxon>Eukaryota</taxon>
        <taxon>Metazoa</taxon>
        <taxon>Ecdysozoa</taxon>
        <taxon>Arthropoda</taxon>
        <taxon>Crustacea</taxon>
        <taxon>Oligostraca</taxon>
        <taxon>Ostracoda</taxon>
        <taxon>Podocopa</taxon>
        <taxon>Podocopida</taxon>
        <taxon>Cypridocopina</taxon>
        <taxon>Cypridoidea</taxon>
        <taxon>Cyprididae</taxon>
        <taxon>Notodromas</taxon>
    </lineage>
</organism>
<feature type="region of interest" description="Disordered" evidence="1">
    <location>
        <begin position="1"/>
        <end position="23"/>
    </location>
</feature>
<gene>
    <name evidence="2" type="ORF">NMOB1V02_LOCUS11933</name>
</gene>
<evidence type="ECO:0000313" key="3">
    <source>
        <dbReference type="Proteomes" id="UP000678499"/>
    </source>
</evidence>
<name>A0A7R9GJ04_9CRUS</name>
<evidence type="ECO:0000256" key="1">
    <source>
        <dbReference type="SAM" id="MobiDB-lite"/>
    </source>
</evidence>
<feature type="compositionally biased region" description="Basic residues" evidence="1">
    <location>
        <begin position="108"/>
        <end position="117"/>
    </location>
</feature>
<protein>
    <submittedName>
        <fullName evidence="2">Uncharacterized protein</fullName>
    </submittedName>
</protein>
<dbReference type="EMBL" id="CAJPEX010007778">
    <property type="protein sequence ID" value="CAG0924478.1"/>
    <property type="molecule type" value="Genomic_DNA"/>
</dbReference>
<dbReference type="EMBL" id="OA889815">
    <property type="protein sequence ID" value="CAD7284326.1"/>
    <property type="molecule type" value="Genomic_DNA"/>
</dbReference>
<reference evidence="2" key="1">
    <citation type="submission" date="2020-11" db="EMBL/GenBank/DDBJ databases">
        <authorList>
            <person name="Tran Van P."/>
        </authorList>
    </citation>
    <scope>NUCLEOTIDE SEQUENCE</scope>
</reference>
<feature type="non-terminal residue" evidence="2">
    <location>
        <position position="1"/>
    </location>
</feature>